<sequence>MTFPRAPDRLSGTLLAALPVVVLDTETTGLDTVKDRVIEIGAYRPTPGKSATEDDVFAALVDPGIAIPEASTRIHGITDKDTAGELGFGDAMRAFTDWAGPSIIVGYSIGFDIAILKAEHDRHGLPWRAPRSLDVRHLVQVLAPNLPNPSIETTAEWLGVDVTNRHRALGDAMVTARLFHALIPKLRDHGILTLAQAERACRSLGNRLDAEAQAGWLGPDPETDGRSRSIADFARIDSFPYRHTAGDLMRSPPIALPESADLTTALSLMVERGISSVILTPAGRHDTNGIVTERDVLKALHGSGPSLLDRQIGEIGTFPLAAIHQGEFVYRAMARMNAGGFRHLGVEASDGTLVGVLSVRDLLQQRADEAISLDDGIESADTPDDLAQVWSKLTAVAAALVYEDVDARSIATLISRELRALTQRACEIAEAELRKSGHGGPPVPYAMMVLGSGGRGESLLAMDQDNAVVYADDPNDRPHDEWFESLGKRVADILNDVGVVYCKGGVMAMNAAWRKDVAGWRATIGSWIGKSRPEDLLNCDIFFDALPVHGNSALSEAVRKDALSAARSARPFQRFLALNAGRFNSQIGWFGRLKTEDGRIDLKLNGILPIISTARVVALQHGLDLRGTPERLSAARDLGLAKDRTIDNLIEAHGILLNRILRQQLRDLDQGVALSNRVTPGDLSGIERQELKWALEQVPRVADLLGTPVVG</sequence>
<dbReference type="GO" id="GO:0003676">
    <property type="term" value="F:nucleic acid binding"/>
    <property type="evidence" value="ECO:0007669"/>
    <property type="project" value="InterPro"/>
</dbReference>
<dbReference type="GO" id="GO:0005829">
    <property type="term" value="C:cytosol"/>
    <property type="evidence" value="ECO:0007669"/>
    <property type="project" value="TreeGrafter"/>
</dbReference>
<accession>A0A7Y0HIL6</accession>
<evidence type="ECO:0000256" key="1">
    <source>
        <dbReference type="ARBA" id="ARBA00025483"/>
    </source>
</evidence>
<dbReference type="PANTHER" id="PTHR30231">
    <property type="entry name" value="DNA POLYMERASE III SUBUNIT EPSILON"/>
    <property type="match status" value="1"/>
</dbReference>
<name>A0A7Y0HIL6_9PROT</name>
<evidence type="ECO:0000259" key="4">
    <source>
        <dbReference type="PROSITE" id="PS51371"/>
    </source>
</evidence>
<dbReference type="CDD" id="cd05401">
    <property type="entry name" value="NT_GlnE_GlnD_like"/>
    <property type="match status" value="1"/>
</dbReference>
<dbReference type="InterPro" id="IPR005105">
    <property type="entry name" value="GlnD_Uridyltrans_N"/>
</dbReference>
<keyword evidence="3" id="KW-0129">CBS domain</keyword>
<dbReference type="AlphaFoldDB" id="A0A7Y0HIL6"/>
<dbReference type="GO" id="GO:0008408">
    <property type="term" value="F:3'-5' exonuclease activity"/>
    <property type="evidence" value="ECO:0007669"/>
    <property type="project" value="TreeGrafter"/>
</dbReference>
<dbReference type="InterPro" id="IPR036397">
    <property type="entry name" value="RNaseH_sf"/>
</dbReference>
<evidence type="ECO:0000256" key="3">
    <source>
        <dbReference type="PROSITE-ProRule" id="PRU00703"/>
    </source>
</evidence>
<keyword evidence="6" id="KW-1185">Reference proteome</keyword>
<dbReference type="Gene3D" id="3.10.580.10">
    <property type="entry name" value="CBS-domain"/>
    <property type="match status" value="1"/>
</dbReference>
<dbReference type="Pfam" id="PF00571">
    <property type="entry name" value="CBS"/>
    <property type="match status" value="2"/>
</dbReference>
<evidence type="ECO:0000256" key="2">
    <source>
        <dbReference type="ARBA" id="ARBA00026073"/>
    </source>
</evidence>
<dbReference type="SUPFAM" id="SSF53098">
    <property type="entry name" value="Ribonuclease H-like"/>
    <property type="match status" value="1"/>
</dbReference>
<evidence type="ECO:0000313" key="6">
    <source>
        <dbReference type="Proteomes" id="UP000539372"/>
    </source>
</evidence>
<dbReference type="GO" id="GO:0008773">
    <property type="term" value="F:[protein-PII] uridylyltransferase activity"/>
    <property type="evidence" value="ECO:0007669"/>
    <property type="project" value="InterPro"/>
</dbReference>
<dbReference type="InterPro" id="IPR000644">
    <property type="entry name" value="CBS_dom"/>
</dbReference>
<dbReference type="SUPFAM" id="SSF54631">
    <property type="entry name" value="CBS-domain pair"/>
    <property type="match status" value="1"/>
</dbReference>
<dbReference type="RefSeq" id="WP_169627082.1">
    <property type="nucleotide sequence ID" value="NZ_JABBNT010000008.1"/>
</dbReference>
<organism evidence="5 6">
    <name type="scientific">Pacificispira spongiicola</name>
    <dbReference type="NCBI Taxonomy" id="2729598"/>
    <lineage>
        <taxon>Bacteria</taxon>
        <taxon>Pseudomonadati</taxon>
        <taxon>Pseudomonadota</taxon>
        <taxon>Alphaproteobacteria</taxon>
        <taxon>Rhodospirillales</taxon>
        <taxon>Rhodospirillaceae</taxon>
        <taxon>Pacificispira</taxon>
    </lineage>
</organism>
<dbReference type="SMART" id="SM00479">
    <property type="entry name" value="EXOIII"/>
    <property type="match status" value="1"/>
</dbReference>
<dbReference type="PROSITE" id="PS51371">
    <property type="entry name" value="CBS"/>
    <property type="match status" value="2"/>
</dbReference>
<dbReference type="Pfam" id="PF03445">
    <property type="entry name" value="DUF294"/>
    <property type="match status" value="1"/>
</dbReference>
<dbReference type="InterPro" id="IPR018821">
    <property type="entry name" value="DUF294_put_nucleoTrafse_sb-bd"/>
</dbReference>
<dbReference type="InterPro" id="IPR012337">
    <property type="entry name" value="RNaseH-like_sf"/>
</dbReference>
<comment type="caution">
    <text evidence="5">The sequence shown here is derived from an EMBL/GenBank/DDBJ whole genome shotgun (WGS) entry which is preliminary data.</text>
</comment>
<dbReference type="CDD" id="cd06127">
    <property type="entry name" value="DEDDh"/>
    <property type="match status" value="1"/>
</dbReference>
<protein>
    <submittedName>
        <fullName evidence="5">CBS domain-containing protein</fullName>
    </submittedName>
</protein>
<dbReference type="GO" id="GO:0045004">
    <property type="term" value="P:DNA replication proofreading"/>
    <property type="evidence" value="ECO:0007669"/>
    <property type="project" value="TreeGrafter"/>
</dbReference>
<dbReference type="Gene3D" id="3.30.420.10">
    <property type="entry name" value="Ribonuclease H-like superfamily/Ribonuclease H"/>
    <property type="match status" value="1"/>
</dbReference>
<evidence type="ECO:0000313" key="5">
    <source>
        <dbReference type="EMBL" id="NMM46689.1"/>
    </source>
</evidence>
<dbReference type="PANTHER" id="PTHR30231:SF41">
    <property type="entry name" value="DNA POLYMERASE III SUBUNIT EPSILON"/>
    <property type="match status" value="1"/>
</dbReference>
<comment type="subunit">
    <text evidence="2">DNA polymerase III contains a core (composed of alpha, epsilon and theta chains) that associates with a tau subunit. This core dimerizes to form the POLIII' complex. PolIII' associates with the gamma complex (composed of gamma, delta, delta', psi and chi chains) and with the beta chain to form the complete DNA polymerase III complex.</text>
</comment>
<dbReference type="Pfam" id="PF00929">
    <property type="entry name" value="RNase_T"/>
    <property type="match status" value="1"/>
</dbReference>
<dbReference type="FunFam" id="3.30.420.10:FF:000045">
    <property type="entry name" value="3'-5' exonuclease DinG"/>
    <property type="match status" value="1"/>
</dbReference>
<proteinExistence type="predicted"/>
<feature type="domain" description="CBS" evidence="4">
    <location>
        <begin position="249"/>
        <end position="306"/>
    </location>
</feature>
<reference evidence="5 6" key="1">
    <citation type="submission" date="2020-04" db="EMBL/GenBank/DDBJ databases">
        <title>Rhodospirillaceae bacterium KN72 isolated from deep sea.</title>
        <authorList>
            <person name="Zhang D.-C."/>
        </authorList>
    </citation>
    <scope>NUCLEOTIDE SEQUENCE [LARGE SCALE GENOMIC DNA]</scope>
    <source>
        <strain evidence="5 6">KN72</strain>
    </source>
</reference>
<dbReference type="Proteomes" id="UP000539372">
    <property type="component" value="Unassembled WGS sequence"/>
</dbReference>
<dbReference type="InterPro" id="IPR046342">
    <property type="entry name" value="CBS_dom_sf"/>
</dbReference>
<dbReference type="InterPro" id="IPR013520">
    <property type="entry name" value="Ribonucl_H"/>
</dbReference>
<comment type="function">
    <text evidence="1">DNA polymerase III is a complex, multichain enzyme responsible for most of the replicative synthesis in bacteria. The epsilon subunit contain the editing function and is a proofreading 3'-5' exonuclease.</text>
</comment>
<dbReference type="Pfam" id="PF10335">
    <property type="entry name" value="DUF294_C"/>
    <property type="match status" value="1"/>
</dbReference>
<dbReference type="EMBL" id="JABBNT010000008">
    <property type="protein sequence ID" value="NMM46689.1"/>
    <property type="molecule type" value="Genomic_DNA"/>
</dbReference>
<gene>
    <name evidence="5" type="ORF">HH303_19520</name>
</gene>
<dbReference type="SMART" id="SM00116">
    <property type="entry name" value="CBS"/>
    <property type="match status" value="2"/>
</dbReference>
<feature type="domain" description="CBS" evidence="4">
    <location>
        <begin position="315"/>
        <end position="373"/>
    </location>
</feature>